<gene>
    <name evidence="1" type="ORF">COLO4_09666</name>
</gene>
<reference evidence="2" key="1">
    <citation type="submission" date="2013-09" db="EMBL/GenBank/DDBJ databases">
        <title>Corchorus olitorius genome sequencing.</title>
        <authorList>
            <person name="Alam M."/>
            <person name="Haque M.S."/>
            <person name="Islam M.S."/>
            <person name="Emdad E.M."/>
            <person name="Islam M.M."/>
            <person name="Ahmed B."/>
            <person name="Halim A."/>
            <person name="Hossen Q.M.M."/>
            <person name="Hossain M.Z."/>
            <person name="Ahmed R."/>
            <person name="Khan M.M."/>
            <person name="Islam R."/>
            <person name="Rashid M.M."/>
            <person name="Khan S.A."/>
            <person name="Rahman M.S."/>
            <person name="Alam M."/>
            <person name="Yahiya A.S."/>
            <person name="Khan M.S."/>
            <person name="Azam M.S."/>
            <person name="Haque T."/>
            <person name="Lashkar M.Z.H."/>
            <person name="Akhand A.I."/>
            <person name="Morshed G."/>
            <person name="Roy S."/>
            <person name="Uddin K.S."/>
            <person name="Rabeya T."/>
            <person name="Hossain A.S."/>
            <person name="Chowdhury A."/>
            <person name="Snigdha A.R."/>
            <person name="Mortoza M.S."/>
            <person name="Matin S.A."/>
            <person name="Hoque S.M.E."/>
            <person name="Islam M.K."/>
            <person name="Roy D.K."/>
            <person name="Haider R."/>
            <person name="Moosa M.M."/>
            <person name="Elias S.M."/>
            <person name="Hasan A.M."/>
            <person name="Jahan S."/>
            <person name="Shafiuddin M."/>
            <person name="Mahmood N."/>
            <person name="Shommy N.S."/>
        </authorList>
    </citation>
    <scope>NUCLEOTIDE SEQUENCE [LARGE SCALE GENOMIC DNA]</scope>
    <source>
        <strain evidence="2">cv. O-4</strain>
    </source>
</reference>
<evidence type="ECO:0000313" key="1">
    <source>
        <dbReference type="EMBL" id="OMP04419.1"/>
    </source>
</evidence>
<dbReference type="EMBL" id="AWUE01014259">
    <property type="protein sequence ID" value="OMP04419.1"/>
    <property type="molecule type" value="Genomic_DNA"/>
</dbReference>
<organism evidence="1 2">
    <name type="scientific">Corchorus olitorius</name>
    <dbReference type="NCBI Taxonomy" id="93759"/>
    <lineage>
        <taxon>Eukaryota</taxon>
        <taxon>Viridiplantae</taxon>
        <taxon>Streptophyta</taxon>
        <taxon>Embryophyta</taxon>
        <taxon>Tracheophyta</taxon>
        <taxon>Spermatophyta</taxon>
        <taxon>Magnoliopsida</taxon>
        <taxon>eudicotyledons</taxon>
        <taxon>Gunneridae</taxon>
        <taxon>Pentapetalae</taxon>
        <taxon>rosids</taxon>
        <taxon>malvids</taxon>
        <taxon>Malvales</taxon>
        <taxon>Malvaceae</taxon>
        <taxon>Grewioideae</taxon>
        <taxon>Apeibeae</taxon>
        <taxon>Corchorus</taxon>
    </lineage>
</organism>
<dbReference type="Proteomes" id="UP000187203">
    <property type="component" value="Unassembled WGS sequence"/>
</dbReference>
<name>A0A1R3KBK5_9ROSI</name>
<sequence>MERMREVQRNWLFQFVKLAISVNSNLGRWHEFPQQFTSTHVERPRIAYEMCTCILLATTHIVKYIYTTKT</sequence>
<accession>A0A1R3KBK5</accession>
<evidence type="ECO:0000313" key="2">
    <source>
        <dbReference type="Proteomes" id="UP000187203"/>
    </source>
</evidence>
<keyword evidence="2" id="KW-1185">Reference proteome</keyword>
<protein>
    <submittedName>
        <fullName evidence="1">Uncharacterized protein</fullName>
    </submittedName>
</protein>
<comment type="caution">
    <text evidence="1">The sequence shown here is derived from an EMBL/GenBank/DDBJ whole genome shotgun (WGS) entry which is preliminary data.</text>
</comment>
<dbReference type="AlphaFoldDB" id="A0A1R3KBK5"/>
<proteinExistence type="predicted"/>